<dbReference type="GO" id="GO:0016787">
    <property type="term" value="F:hydrolase activity"/>
    <property type="evidence" value="ECO:0007669"/>
    <property type="project" value="InterPro"/>
</dbReference>
<dbReference type="InterPro" id="IPR051693">
    <property type="entry name" value="UPF0046_metallophosphoest"/>
</dbReference>
<reference evidence="2" key="2">
    <citation type="submission" date="2023-05" db="EMBL/GenBank/DDBJ databases">
        <authorList>
            <consortium name="Lawrence Berkeley National Laboratory"/>
            <person name="Steindorff A."/>
            <person name="Hensen N."/>
            <person name="Bonometti L."/>
            <person name="Westerberg I."/>
            <person name="Brannstrom I.O."/>
            <person name="Guillou S."/>
            <person name="Cros-Aarteil S."/>
            <person name="Calhoun S."/>
            <person name="Haridas S."/>
            <person name="Kuo A."/>
            <person name="Mondo S."/>
            <person name="Pangilinan J."/>
            <person name="Riley R."/>
            <person name="Labutti K."/>
            <person name="Andreopoulos B."/>
            <person name="Lipzen A."/>
            <person name="Chen C."/>
            <person name="Yanf M."/>
            <person name="Daum C."/>
            <person name="Ng V."/>
            <person name="Clum A."/>
            <person name="Ohm R."/>
            <person name="Martin F."/>
            <person name="Silar P."/>
            <person name="Natvig D."/>
            <person name="Lalanne C."/>
            <person name="Gautier V."/>
            <person name="Ament-Velasquez S.L."/>
            <person name="Kruys A."/>
            <person name="Hutchinson M.I."/>
            <person name="Powell A.J."/>
            <person name="Barry K."/>
            <person name="Miller A.N."/>
            <person name="Grigoriev I.V."/>
            <person name="Debuchy R."/>
            <person name="Gladieux P."/>
            <person name="Thoren M.H."/>
            <person name="Johannesson H."/>
        </authorList>
    </citation>
    <scope>NUCLEOTIDE SEQUENCE</scope>
    <source>
        <strain evidence="2">CBS 141.50</strain>
    </source>
</reference>
<dbReference type="InterPro" id="IPR004843">
    <property type="entry name" value="Calcineurin-like_PHP"/>
</dbReference>
<dbReference type="AlphaFoldDB" id="A0AAN6V187"/>
<sequence>MRFFSQPQTGLDALLHRPRPSAWDQFLAQPCLFLARKLYVFHHPPTIYPQSHPTQRVVVVCISDTHNSQPKLPSGDVLIHAGDLTQSGTFAELQTTLAWLRSQPHPIKIVVAGNHDLLLDPSCDSTTARHVTTGGSTAAEQRAGLDWGDLIYLENRTVTVTCLNGRQLRVHGSPLTPKHGNWAFQYPRGADNSPYASSGVIPKYVDVLVTHGPPKGHLDLTQGLGCEGLLGALWRARPQLHVFGHVHEGAGVESLRYDEVQRAYEKTVVEGGGVWNLVGVLVPAVWGWLWSSTPVGFKKSVRTLLVNAAVVGGLRDQERRKPVIVVI</sequence>
<dbReference type="RefSeq" id="XP_062635927.1">
    <property type="nucleotide sequence ID" value="XM_062777609.1"/>
</dbReference>
<organism evidence="2 3">
    <name type="scientific">Dichotomopilus funicola</name>
    <dbReference type="NCBI Taxonomy" id="1934379"/>
    <lineage>
        <taxon>Eukaryota</taxon>
        <taxon>Fungi</taxon>
        <taxon>Dikarya</taxon>
        <taxon>Ascomycota</taxon>
        <taxon>Pezizomycotina</taxon>
        <taxon>Sordariomycetes</taxon>
        <taxon>Sordariomycetidae</taxon>
        <taxon>Sordariales</taxon>
        <taxon>Chaetomiaceae</taxon>
        <taxon>Dichotomopilus</taxon>
    </lineage>
</organism>
<dbReference type="InterPro" id="IPR029052">
    <property type="entry name" value="Metallo-depent_PP-like"/>
</dbReference>
<dbReference type="Proteomes" id="UP001302676">
    <property type="component" value="Unassembled WGS sequence"/>
</dbReference>
<proteinExistence type="predicted"/>
<dbReference type="Gene3D" id="3.60.21.10">
    <property type="match status" value="1"/>
</dbReference>
<dbReference type="Pfam" id="PF00149">
    <property type="entry name" value="Metallophos"/>
    <property type="match status" value="1"/>
</dbReference>
<evidence type="ECO:0000259" key="1">
    <source>
        <dbReference type="Pfam" id="PF00149"/>
    </source>
</evidence>
<keyword evidence="3" id="KW-1185">Reference proteome</keyword>
<protein>
    <submittedName>
        <fullName evidence="2">Metallo-dependent phosphatase-like protein</fullName>
    </submittedName>
</protein>
<dbReference type="GeneID" id="87814222"/>
<accession>A0AAN6V187</accession>
<dbReference type="CDD" id="cd07379">
    <property type="entry name" value="MPP_239FB"/>
    <property type="match status" value="1"/>
</dbReference>
<comment type="caution">
    <text evidence="2">The sequence shown here is derived from an EMBL/GenBank/DDBJ whole genome shotgun (WGS) entry which is preliminary data.</text>
</comment>
<name>A0AAN6V187_9PEZI</name>
<dbReference type="EMBL" id="MU853596">
    <property type="protein sequence ID" value="KAK4142556.1"/>
    <property type="molecule type" value="Genomic_DNA"/>
</dbReference>
<dbReference type="PANTHER" id="PTHR12905">
    <property type="entry name" value="METALLOPHOSPHOESTERASE"/>
    <property type="match status" value="1"/>
</dbReference>
<dbReference type="PANTHER" id="PTHR12905:SF28">
    <property type="entry name" value="RHAMNOGALACTURONATE LYASE C-RELATED"/>
    <property type="match status" value="1"/>
</dbReference>
<feature type="domain" description="Calcineurin-like phosphoesterase" evidence="1">
    <location>
        <begin position="73"/>
        <end position="248"/>
    </location>
</feature>
<evidence type="ECO:0000313" key="2">
    <source>
        <dbReference type="EMBL" id="KAK4142556.1"/>
    </source>
</evidence>
<dbReference type="SUPFAM" id="SSF56300">
    <property type="entry name" value="Metallo-dependent phosphatases"/>
    <property type="match status" value="1"/>
</dbReference>
<reference evidence="2" key="1">
    <citation type="journal article" date="2023" name="Mol. Phylogenet. Evol.">
        <title>Genome-scale phylogeny and comparative genomics of the fungal order Sordariales.</title>
        <authorList>
            <person name="Hensen N."/>
            <person name="Bonometti L."/>
            <person name="Westerberg I."/>
            <person name="Brannstrom I.O."/>
            <person name="Guillou S."/>
            <person name="Cros-Aarteil S."/>
            <person name="Calhoun S."/>
            <person name="Haridas S."/>
            <person name="Kuo A."/>
            <person name="Mondo S."/>
            <person name="Pangilinan J."/>
            <person name="Riley R."/>
            <person name="LaButti K."/>
            <person name="Andreopoulos B."/>
            <person name="Lipzen A."/>
            <person name="Chen C."/>
            <person name="Yan M."/>
            <person name="Daum C."/>
            <person name="Ng V."/>
            <person name="Clum A."/>
            <person name="Steindorff A."/>
            <person name="Ohm R.A."/>
            <person name="Martin F."/>
            <person name="Silar P."/>
            <person name="Natvig D.O."/>
            <person name="Lalanne C."/>
            <person name="Gautier V."/>
            <person name="Ament-Velasquez S.L."/>
            <person name="Kruys A."/>
            <person name="Hutchinson M.I."/>
            <person name="Powell A.J."/>
            <person name="Barry K."/>
            <person name="Miller A.N."/>
            <person name="Grigoriev I.V."/>
            <person name="Debuchy R."/>
            <person name="Gladieux P."/>
            <person name="Hiltunen Thoren M."/>
            <person name="Johannesson H."/>
        </authorList>
    </citation>
    <scope>NUCLEOTIDE SEQUENCE</scope>
    <source>
        <strain evidence="2">CBS 141.50</strain>
    </source>
</reference>
<evidence type="ECO:0000313" key="3">
    <source>
        <dbReference type="Proteomes" id="UP001302676"/>
    </source>
</evidence>
<gene>
    <name evidence="2" type="ORF">C8A04DRAFT_13163</name>
</gene>